<dbReference type="SUPFAM" id="SSF51182">
    <property type="entry name" value="RmlC-like cupins"/>
    <property type="match status" value="1"/>
</dbReference>
<dbReference type="InterPro" id="IPR051610">
    <property type="entry name" value="GPI/OXD"/>
</dbReference>
<dbReference type="AlphaFoldDB" id="A0A975PGY8"/>
<dbReference type="InterPro" id="IPR014710">
    <property type="entry name" value="RmlC-like_jellyroll"/>
</dbReference>
<evidence type="ECO:0000256" key="1">
    <source>
        <dbReference type="ARBA" id="ARBA00022723"/>
    </source>
</evidence>
<evidence type="ECO:0000313" key="3">
    <source>
        <dbReference type="EMBL" id="QUE53228.1"/>
    </source>
</evidence>
<organism evidence="3 4">
    <name type="scientific">Luteolibacter ambystomatis</name>
    <dbReference type="NCBI Taxonomy" id="2824561"/>
    <lineage>
        <taxon>Bacteria</taxon>
        <taxon>Pseudomonadati</taxon>
        <taxon>Verrucomicrobiota</taxon>
        <taxon>Verrucomicrobiia</taxon>
        <taxon>Verrucomicrobiales</taxon>
        <taxon>Verrucomicrobiaceae</taxon>
        <taxon>Luteolibacter</taxon>
    </lineage>
</organism>
<keyword evidence="4" id="KW-1185">Reference proteome</keyword>
<dbReference type="Proteomes" id="UP000676169">
    <property type="component" value="Chromosome"/>
</dbReference>
<gene>
    <name evidence="3" type="ORF">KBB96_10085</name>
</gene>
<dbReference type="Pfam" id="PF07883">
    <property type="entry name" value="Cupin_2"/>
    <property type="match status" value="1"/>
</dbReference>
<dbReference type="InterPro" id="IPR011051">
    <property type="entry name" value="RmlC_Cupin_sf"/>
</dbReference>
<dbReference type="InterPro" id="IPR013096">
    <property type="entry name" value="Cupin_2"/>
</dbReference>
<protein>
    <submittedName>
        <fullName evidence="3">Cupin domain-containing protein</fullName>
    </submittedName>
</protein>
<dbReference type="KEGG" id="lamb:KBB96_10085"/>
<sequence length="124" mass="13649">MLLPVVRRPLPPWRNKPMPVMNVSHIYGTHGDFKILQTTARVQTGVMRLSPGESSAETPQIHPESDQLILVLTGDLHSEVDDEECTIPSGSSLIIPAGTPHRLVNRGHAEAFIFTSYSPPAYPE</sequence>
<reference evidence="3" key="1">
    <citation type="submission" date="2021-04" db="EMBL/GenBank/DDBJ databases">
        <title>Luteolibacter sp. 32A isolated from the skin of an Anderson's salamander (Ambystoma andersonii).</title>
        <authorList>
            <person name="Spergser J."/>
            <person name="Busse H.-J."/>
        </authorList>
    </citation>
    <scope>NUCLEOTIDE SEQUENCE</scope>
    <source>
        <strain evidence="3">32A</strain>
    </source>
</reference>
<accession>A0A975PGY8</accession>
<proteinExistence type="predicted"/>
<keyword evidence="1" id="KW-0479">Metal-binding</keyword>
<dbReference type="GO" id="GO:0046872">
    <property type="term" value="F:metal ion binding"/>
    <property type="evidence" value="ECO:0007669"/>
    <property type="project" value="UniProtKB-KW"/>
</dbReference>
<dbReference type="Gene3D" id="2.60.120.10">
    <property type="entry name" value="Jelly Rolls"/>
    <property type="match status" value="1"/>
</dbReference>
<name>A0A975PGY8_9BACT</name>
<dbReference type="EMBL" id="CP073100">
    <property type="protein sequence ID" value="QUE53228.1"/>
    <property type="molecule type" value="Genomic_DNA"/>
</dbReference>
<evidence type="ECO:0000313" key="4">
    <source>
        <dbReference type="Proteomes" id="UP000676169"/>
    </source>
</evidence>
<dbReference type="RefSeq" id="WP_211634570.1">
    <property type="nucleotide sequence ID" value="NZ_CP073100.1"/>
</dbReference>
<feature type="domain" description="Cupin type-2" evidence="2">
    <location>
        <begin position="46"/>
        <end position="113"/>
    </location>
</feature>
<dbReference type="PANTHER" id="PTHR35848">
    <property type="entry name" value="OXALATE-BINDING PROTEIN"/>
    <property type="match status" value="1"/>
</dbReference>
<evidence type="ECO:0000259" key="2">
    <source>
        <dbReference type="Pfam" id="PF07883"/>
    </source>
</evidence>